<keyword evidence="5 10" id="KW-0547">Nucleotide-binding</keyword>
<keyword evidence="6 10" id="KW-0378">Hydrolase</keyword>
<proteinExistence type="inferred from homology"/>
<gene>
    <name evidence="10 13" type="primary">rsgA</name>
    <name evidence="13" type="ORF">IAC53_01875</name>
</gene>
<dbReference type="AlphaFoldDB" id="A0A9D1IDM8"/>
<dbReference type="HAMAP" id="MF_01820">
    <property type="entry name" value="GTPase_RsgA"/>
    <property type="match status" value="1"/>
</dbReference>
<feature type="binding site" evidence="10">
    <location>
        <begin position="119"/>
        <end position="122"/>
    </location>
    <ligand>
        <name>GTP</name>
        <dbReference type="ChEBI" id="CHEBI:37565"/>
    </ligand>
</feature>
<evidence type="ECO:0000256" key="3">
    <source>
        <dbReference type="ARBA" id="ARBA00022723"/>
    </source>
</evidence>
<dbReference type="InterPro" id="IPR010914">
    <property type="entry name" value="RsgA_GTPase_dom"/>
</dbReference>
<dbReference type="InterPro" id="IPR031944">
    <property type="entry name" value="RsgA_N"/>
</dbReference>
<sequence length="298" mass="32681">MENRFQTLDGLIRKGVGGFYTVEAAGAVYVCRARGALRKKRQSPLAGDRVRITVTDGRSENTIDEIYPRKNALLRPPVANIDTLVIVVSTSVPRPSAFLIDKLTALAEYKRMEPAVVFTKTDEEPADALASIYREAGIATFCVSNTTGQGIDDVRAWLCGKISAFTGNSGVGKTSLLNRLAPELSLETGEVSEKLGRGRHTTRQAELFKACGGYIVDTPGFSALDLERAEWIPKDELASCFREFRPYLDGCKFTSCSHTCDKGCGVLAALEAGKIAVSRHQSYVQLYNEVKDKKEWET</sequence>
<dbReference type="GO" id="GO:0005737">
    <property type="term" value="C:cytoplasm"/>
    <property type="evidence" value="ECO:0007669"/>
    <property type="project" value="UniProtKB-SubCell"/>
</dbReference>
<dbReference type="Gene3D" id="1.10.40.50">
    <property type="entry name" value="Probable gtpase engc, domain 3"/>
    <property type="match status" value="1"/>
</dbReference>
<dbReference type="EC" id="3.6.1.-" evidence="10"/>
<evidence type="ECO:0000256" key="1">
    <source>
        <dbReference type="ARBA" id="ARBA00022490"/>
    </source>
</evidence>
<dbReference type="SUPFAM" id="SSF52540">
    <property type="entry name" value="P-loop containing nucleoside triphosphate hydrolases"/>
    <property type="match status" value="1"/>
</dbReference>
<feature type="binding site" evidence="10">
    <location>
        <position position="251"/>
    </location>
    <ligand>
        <name>Zn(2+)</name>
        <dbReference type="ChEBI" id="CHEBI:29105"/>
    </ligand>
</feature>
<reference evidence="13" key="2">
    <citation type="journal article" date="2021" name="PeerJ">
        <title>Extensive microbial diversity within the chicken gut microbiome revealed by metagenomics and culture.</title>
        <authorList>
            <person name="Gilroy R."/>
            <person name="Ravi A."/>
            <person name="Getino M."/>
            <person name="Pursley I."/>
            <person name="Horton D.L."/>
            <person name="Alikhan N.F."/>
            <person name="Baker D."/>
            <person name="Gharbi K."/>
            <person name="Hall N."/>
            <person name="Watson M."/>
            <person name="Adriaenssens E.M."/>
            <person name="Foster-Nyarko E."/>
            <person name="Jarju S."/>
            <person name="Secka A."/>
            <person name="Antonio M."/>
            <person name="Oren A."/>
            <person name="Chaudhuri R.R."/>
            <person name="La Ragione R."/>
            <person name="Hildebrand F."/>
            <person name="Pallen M.J."/>
        </authorList>
    </citation>
    <scope>NUCLEOTIDE SEQUENCE</scope>
    <source>
        <strain evidence="13">ChiGjej1B1-19959</strain>
    </source>
</reference>
<dbReference type="GO" id="GO:0005525">
    <property type="term" value="F:GTP binding"/>
    <property type="evidence" value="ECO:0007669"/>
    <property type="project" value="UniProtKB-UniRule"/>
</dbReference>
<feature type="binding site" evidence="10">
    <location>
        <position position="256"/>
    </location>
    <ligand>
        <name>Zn(2+)</name>
        <dbReference type="ChEBI" id="CHEBI:29105"/>
    </ligand>
</feature>
<evidence type="ECO:0000256" key="2">
    <source>
        <dbReference type="ARBA" id="ARBA00022517"/>
    </source>
</evidence>
<feature type="domain" description="CP-type G" evidence="12">
    <location>
        <begin position="70"/>
        <end position="224"/>
    </location>
</feature>
<dbReference type="NCBIfam" id="TIGR00157">
    <property type="entry name" value="ribosome small subunit-dependent GTPase A"/>
    <property type="match status" value="1"/>
</dbReference>
<evidence type="ECO:0000259" key="12">
    <source>
        <dbReference type="PROSITE" id="PS51721"/>
    </source>
</evidence>
<evidence type="ECO:0000256" key="4">
    <source>
        <dbReference type="ARBA" id="ARBA00022730"/>
    </source>
</evidence>
<dbReference type="EMBL" id="DVMW01000018">
    <property type="protein sequence ID" value="HIU35342.1"/>
    <property type="molecule type" value="Genomic_DNA"/>
</dbReference>
<dbReference type="InterPro" id="IPR012340">
    <property type="entry name" value="NA-bd_OB-fold"/>
</dbReference>
<keyword evidence="8 10" id="KW-0694">RNA-binding</keyword>
<evidence type="ECO:0000256" key="6">
    <source>
        <dbReference type="ARBA" id="ARBA00022801"/>
    </source>
</evidence>
<dbReference type="Proteomes" id="UP000824071">
    <property type="component" value="Unassembled WGS sequence"/>
</dbReference>
<dbReference type="InterPro" id="IPR004881">
    <property type="entry name" value="Ribosome_biogen_GTPase_RsgA"/>
</dbReference>
<evidence type="ECO:0000256" key="7">
    <source>
        <dbReference type="ARBA" id="ARBA00022833"/>
    </source>
</evidence>
<feature type="binding site" evidence="10">
    <location>
        <begin position="167"/>
        <end position="175"/>
    </location>
    <ligand>
        <name>GTP</name>
        <dbReference type="ChEBI" id="CHEBI:37565"/>
    </ligand>
</feature>
<dbReference type="PANTHER" id="PTHR32120:SF11">
    <property type="entry name" value="SMALL RIBOSOMAL SUBUNIT BIOGENESIS GTPASE RSGA 1, MITOCHONDRIAL-RELATED"/>
    <property type="match status" value="1"/>
</dbReference>
<evidence type="ECO:0000256" key="5">
    <source>
        <dbReference type="ARBA" id="ARBA00022741"/>
    </source>
</evidence>
<accession>A0A9D1IDM8</accession>
<reference evidence="13" key="1">
    <citation type="submission" date="2020-10" db="EMBL/GenBank/DDBJ databases">
        <authorList>
            <person name="Gilroy R."/>
        </authorList>
    </citation>
    <scope>NUCLEOTIDE SEQUENCE</scope>
    <source>
        <strain evidence="13">ChiGjej1B1-19959</strain>
    </source>
</reference>
<evidence type="ECO:0000313" key="13">
    <source>
        <dbReference type="EMBL" id="HIU35342.1"/>
    </source>
</evidence>
<comment type="subunit">
    <text evidence="10">Monomer. Associates with 30S ribosomal subunit, binds 16S rRNA.</text>
</comment>
<dbReference type="InterPro" id="IPR027417">
    <property type="entry name" value="P-loop_NTPase"/>
</dbReference>
<keyword evidence="1 10" id="KW-0963">Cytoplasm</keyword>
<evidence type="ECO:0000259" key="11">
    <source>
        <dbReference type="PROSITE" id="PS50936"/>
    </source>
</evidence>
<dbReference type="CDD" id="cd01854">
    <property type="entry name" value="YjeQ_EngC"/>
    <property type="match status" value="1"/>
</dbReference>
<comment type="caution">
    <text evidence="13">The sequence shown here is derived from an EMBL/GenBank/DDBJ whole genome shotgun (WGS) entry which is preliminary data.</text>
</comment>
<dbReference type="PROSITE" id="PS51721">
    <property type="entry name" value="G_CP"/>
    <property type="match status" value="1"/>
</dbReference>
<comment type="cofactor">
    <cofactor evidence="10">
        <name>Zn(2+)</name>
        <dbReference type="ChEBI" id="CHEBI:29105"/>
    </cofactor>
    <text evidence="10">Binds 1 zinc ion per subunit.</text>
</comment>
<evidence type="ECO:0000313" key="14">
    <source>
        <dbReference type="Proteomes" id="UP000824071"/>
    </source>
</evidence>
<dbReference type="InterPro" id="IPR030378">
    <property type="entry name" value="G_CP_dom"/>
</dbReference>
<protein>
    <recommendedName>
        <fullName evidence="10">Small ribosomal subunit biogenesis GTPase RsgA</fullName>
        <ecNumber evidence="10">3.6.1.-</ecNumber>
    </recommendedName>
</protein>
<evidence type="ECO:0000256" key="10">
    <source>
        <dbReference type="HAMAP-Rule" id="MF_01820"/>
    </source>
</evidence>
<comment type="subcellular location">
    <subcellularLocation>
        <location evidence="10">Cytoplasm</location>
    </subcellularLocation>
</comment>
<keyword evidence="9 10" id="KW-0342">GTP-binding</keyword>
<feature type="binding site" evidence="10">
    <location>
        <position position="264"/>
    </location>
    <ligand>
        <name>Zn(2+)</name>
        <dbReference type="ChEBI" id="CHEBI:29105"/>
    </ligand>
</feature>
<dbReference type="Pfam" id="PF16745">
    <property type="entry name" value="RsgA_N"/>
    <property type="match status" value="1"/>
</dbReference>
<comment type="function">
    <text evidence="10">One of several proteins that assist in the late maturation steps of the functional core of the 30S ribosomal subunit. Helps release RbfA from mature subunits. May play a role in the assembly of ribosomal proteins into the subunit. Circularly permuted GTPase that catalyzes slow GTP hydrolysis, GTPase activity is stimulated by the 30S ribosomal subunit.</text>
</comment>
<feature type="domain" description="EngC GTPase" evidence="11">
    <location>
        <begin position="79"/>
        <end position="222"/>
    </location>
</feature>
<dbReference type="Pfam" id="PF03193">
    <property type="entry name" value="RsgA_GTPase"/>
    <property type="match status" value="1"/>
</dbReference>
<keyword evidence="2 10" id="KW-0690">Ribosome biogenesis</keyword>
<dbReference type="GO" id="GO:0046872">
    <property type="term" value="F:metal ion binding"/>
    <property type="evidence" value="ECO:0007669"/>
    <property type="project" value="UniProtKB-KW"/>
</dbReference>
<dbReference type="GO" id="GO:0042274">
    <property type="term" value="P:ribosomal small subunit biogenesis"/>
    <property type="evidence" value="ECO:0007669"/>
    <property type="project" value="UniProtKB-UniRule"/>
</dbReference>
<dbReference type="CDD" id="cd04466">
    <property type="entry name" value="S1_YloQ_GTPase"/>
    <property type="match status" value="1"/>
</dbReference>
<evidence type="ECO:0000256" key="9">
    <source>
        <dbReference type="ARBA" id="ARBA00023134"/>
    </source>
</evidence>
<dbReference type="GO" id="GO:0003924">
    <property type="term" value="F:GTPase activity"/>
    <property type="evidence" value="ECO:0007669"/>
    <property type="project" value="UniProtKB-UniRule"/>
</dbReference>
<dbReference type="GO" id="GO:0019843">
    <property type="term" value="F:rRNA binding"/>
    <property type="evidence" value="ECO:0007669"/>
    <property type="project" value="UniProtKB-KW"/>
</dbReference>
<name>A0A9D1IDM8_9FIRM</name>
<evidence type="ECO:0000256" key="8">
    <source>
        <dbReference type="ARBA" id="ARBA00022884"/>
    </source>
</evidence>
<feature type="binding site" evidence="10">
    <location>
        <position position="258"/>
    </location>
    <ligand>
        <name>Zn(2+)</name>
        <dbReference type="ChEBI" id="CHEBI:29105"/>
    </ligand>
</feature>
<dbReference type="SUPFAM" id="SSF50249">
    <property type="entry name" value="Nucleic acid-binding proteins"/>
    <property type="match status" value="1"/>
</dbReference>
<dbReference type="Gene3D" id="2.40.50.140">
    <property type="entry name" value="Nucleic acid-binding proteins"/>
    <property type="match status" value="1"/>
</dbReference>
<dbReference type="PANTHER" id="PTHR32120">
    <property type="entry name" value="SMALL RIBOSOMAL SUBUNIT BIOGENESIS GTPASE RSGA"/>
    <property type="match status" value="1"/>
</dbReference>
<keyword evidence="7 10" id="KW-0862">Zinc</keyword>
<keyword evidence="4 10" id="KW-0699">rRNA-binding</keyword>
<dbReference type="PROSITE" id="PS50936">
    <property type="entry name" value="ENGC_GTPASE"/>
    <property type="match status" value="1"/>
</dbReference>
<comment type="similarity">
    <text evidence="10">Belongs to the TRAFAC class YlqF/YawG GTPase family. RsgA subfamily.</text>
</comment>
<organism evidence="13 14">
    <name type="scientific">Candidatus Fimenecus excrementigallinarum</name>
    <dbReference type="NCBI Taxonomy" id="2840816"/>
    <lineage>
        <taxon>Bacteria</taxon>
        <taxon>Bacillati</taxon>
        <taxon>Bacillota</taxon>
        <taxon>Clostridia</taxon>
        <taxon>Candidatus Fimenecus</taxon>
    </lineage>
</organism>
<keyword evidence="3 10" id="KW-0479">Metal-binding</keyword>
<dbReference type="Gene3D" id="3.40.50.300">
    <property type="entry name" value="P-loop containing nucleotide triphosphate hydrolases"/>
    <property type="match status" value="1"/>
</dbReference>